<evidence type="ECO:0000313" key="2">
    <source>
        <dbReference type="EMBL" id="MDV0447819.1"/>
    </source>
</evidence>
<feature type="transmembrane region" description="Helical" evidence="1">
    <location>
        <begin position="67"/>
        <end position="91"/>
    </location>
</feature>
<feature type="transmembrane region" description="Helical" evidence="1">
    <location>
        <begin position="35"/>
        <end position="61"/>
    </location>
</feature>
<dbReference type="EMBL" id="JAWDKD010000026">
    <property type="protein sequence ID" value="MDV0447819.1"/>
    <property type="molecule type" value="Genomic_DNA"/>
</dbReference>
<dbReference type="Proteomes" id="UP001271789">
    <property type="component" value="Unassembled WGS sequence"/>
</dbReference>
<name>A0AAE4SEI9_9EURY</name>
<gene>
    <name evidence="2" type="ORF">MsAg5_17360</name>
</gene>
<dbReference type="AlphaFoldDB" id="A0AAE4SEI9"/>
<keyword evidence="1" id="KW-0472">Membrane</keyword>
<accession>A0AAE4SEI9</accession>
<evidence type="ECO:0000256" key="1">
    <source>
        <dbReference type="SAM" id="Phobius"/>
    </source>
</evidence>
<organism evidence="2 3">
    <name type="scientific">Methanolapillus africanus</name>
    <dbReference type="NCBI Taxonomy" id="3028297"/>
    <lineage>
        <taxon>Archaea</taxon>
        <taxon>Methanobacteriati</taxon>
        <taxon>Methanobacteriota</taxon>
        <taxon>Stenosarchaea group</taxon>
        <taxon>Methanomicrobia</taxon>
        <taxon>Methanosarcinales</taxon>
        <taxon>Methanosarcinaceae</taxon>
        <taxon>Methanolapillus</taxon>
    </lineage>
</organism>
<feature type="transmembrane region" description="Helical" evidence="1">
    <location>
        <begin position="103"/>
        <end position="123"/>
    </location>
</feature>
<reference evidence="2" key="1">
    <citation type="submission" date="2023-06" db="EMBL/GenBank/DDBJ databases">
        <title>Genome sequence of Methanosarcinaceae archaeon Ag5.</title>
        <authorList>
            <person name="Protasov E."/>
            <person name="Platt K."/>
            <person name="Poehlein A."/>
            <person name="Daniel R."/>
            <person name="Brune A."/>
        </authorList>
    </citation>
    <scope>NUCLEOTIDE SEQUENCE</scope>
    <source>
        <strain evidence="2">Ag5</strain>
    </source>
</reference>
<keyword evidence="3" id="KW-1185">Reference proteome</keyword>
<evidence type="ECO:0000313" key="3">
    <source>
        <dbReference type="Proteomes" id="UP001271789"/>
    </source>
</evidence>
<protein>
    <submittedName>
        <fullName evidence="2">Uncharacterized protein</fullName>
    </submittedName>
</protein>
<keyword evidence="1" id="KW-1133">Transmembrane helix</keyword>
<keyword evidence="1" id="KW-0812">Transmembrane</keyword>
<sequence length="159" mass="19072">MRSRFFEGRHFWAVLLDIVFTKSSLKSKIMSNISLIFTSLSFHFLFCVFCFSFCFVFLFSIFVSYSVFHICFVFCFPYLFRILFSIFVSYSVFHICFVFCFPYLFRILFSVFVSCMISCNFIYSDQVTSIPYFRFAKIWNGRTVSRNLKYNLKSENSQL</sequence>
<comment type="caution">
    <text evidence="2">The sequence shown here is derived from an EMBL/GenBank/DDBJ whole genome shotgun (WGS) entry which is preliminary data.</text>
</comment>
<proteinExistence type="predicted"/>